<dbReference type="Proteomes" id="UP000321528">
    <property type="component" value="Unassembled WGS sequence"/>
</dbReference>
<evidence type="ECO:0000313" key="4">
    <source>
        <dbReference type="Proteomes" id="UP000284189"/>
    </source>
</evidence>
<keyword evidence="5" id="KW-1185">Reference proteome</keyword>
<dbReference type="RefSeq" id="WP_119639495.1">
    <property type="nucleotide sequence ID" value="NZ_QXFJ01000015.1"/>
</dbReference>
<dbReference type="Gene3D" id="3.90.1150.200">
    <property type="match status" value="1"/>
</dbReference>
<dbReference type="SUPFAM" id="SSF159888">
    <property type="entry name" value="YdhG-like"/>
    <property type="match status" value="1"/>
</dbReference>
<gene>
    <name evidence="2" type="ORF">D2U88_06580</name>
    <name evidence="3" type="ORF">FQ019_06540</name>
</gene>
<sequence>MNPAEDYILNQEEPFKSILLQLQVLVETTAPKVELKFKYRLPFYYLNGKPFCYFNVSRKKGYVDVGFWSSAHLSVHLDKMVTEKRKVMRSLRYFNLDDLDAEVFVEVIQDAETVNYKGFWK</sequence>
<accession>A0A418N931</accession>
<feature type="domain" description="YdhG-like" evidence="1">
    <location>
        <begin position="16"/>
        <end position="111"/>
    </location>
</feature>
<dbReference type="OrthoDB" id="670608at2"/>
<reference evidence="3 5" key="2">
    <citation type="submission" date="2019-07" db="EMBL/GenBank/DDBJ databases">
        <title>Draft genome of two Muricauda strains isolated from deep sea.</title>
        <authorList>
            <person name="Sun C."/>
        </authorList>
    </citation>
    <scope>NUCLEOTIDE SEQUENCE [LARGE SCALE GENOMIC DNA]</scope>
    <source>
        <strain evidence="3 5">NH166</strain>
    </source>
</reference>
<evidence type="ECO:0000313" key="5">
    <source>
        <dbReference type="Proteomes" id="UP000321528"/>
    </source>
</evidence>
<dbReference type="InterPro" id="IPR014922">
    <property type="entry name" value="YdhG-like"/>
</dbReference>
<dbReference type="EMBL" id="QXFJ01000015">
    <property type="protein sequence ID" value="RIV72114.1"/>
    <property type="molecule type" value="Genomic_DNA"/>
</dbReference>
<reference evidence="2 4" key="1">
    <citation type="submission" date="2018-08" db="EMBL/GenBank/DDBJ databases">
        <title>Proposal of Muricauda 72 sp.nov. and Muricauda NH166 sp.nov., isolated from seawater.</title>
        <authorList>
            <person name="Cheng H."/>
            <person name="Wu Y.-H."/>
            <person name="Guo L.-L."/>
            <person name="Xu X.-W."/>
        </authorList>
    </citation>
    <scope>NUCLEOTIDE SEQUENCE [LARGE SCALE GENOMIC DNA]</scope>
    <source>
        <strain evidence="2 4">NH166</strain>
    </source>
</reference>
<dbReference type="Pfam" id="PF08818">
    <property type="entry name" value="DUF1801"/>
    <property type="match status" value="1"/>
</dbReference>
<dbReference type="EMBL" id="VNWL01000014">
    <property type="protein sequence ID" value="TXK03887.1"/>
    <property type="molecule type" value="Genomic_DNA"/>
</dbReference>
<name>A0A418N931_9FLAO</name>
<evidence type="ECO:0000313" key="3">
    <source>
        <dbReference type="EMBL" id="TXK03887.1"/>
    </source>
</evidence>
<organism evidence="2 4">
    <name type="scientific">Flagellimonas aequoris</name>
    <dbReference type="NCBI Taxonomy" id="2306997"/>
    <lineage>
        <taxon>Bacteria</taxon>
        <taxon>Pseudomonadati</taxon>
        <taxon>Bacteroidota</taxon>
        <taxon>Flavobacteriia</taxon>
        <taxon>Flavobacteriales</taxon>
        <taxon>Flavobacteriaceae</taxon>
        <taxon>Flagellimonas</taxon>
    </lineage>
</organism>
<evidence type="ECO:0000259" key="1">
    <source>
        <dbReference type="Pfam" id="PF08818"/>
    </source>
</evidence>
<dbReference type="Proteomes" id="UP000284189">
    <property type="component" value="Unassembled WGS sequence"/>
</dbReference>
<dbReference type="AlphaFoldDB" id="A0A418N931"/>
<proteinExistence type="predicted"/>
<protein>
    <submittedName>
        <fullName evidence="2">DUF1801 domain-containing protein</fullName>
    </submittedName>
</protein>
<comment type="caution">
    <text evidence="2">The sequence shown here is derived from an EMBL/GenBank/DDBJ whole genome shotgun (WGS) entry which is preliminary data.</text>
</comment>
<evidence type="ECO:0000313" key="2">
    <source>
        <dbReference type="EMBL" id="RIV72114.1"/>
    </source>
</evidence>